<keyword evidence="2" id="KW-1185">Reference proteome</keyword>
<reference evidence="1 2" key="1">
    <citation type="submission" date="2017-05" db="EMBL/GenBank/DDBJ databases">
        <title>The Genome Sequence of Tsuchiyaea wingfieldii DSM 27421.</title>
        <authorList>
            <person name="Cuomo C."/>
            <person name="Passer A."/>
            <person name="Billmyre B."/>
            <person name="Heitman J."/>
        </authorList>
    </citation>
    <scope>NUCLEOTIDE SEQUENCE [LARGE SCALE GENOMIC DNA]</scope>
    <source>
        <strain evidence="1 2">DSM 27421</strain>
    </source>
</reference>
<comment type="caution">
    <text evidence="1">The sequence shown here is derived from an EMBL/GenBank/DDBJ whole genome shotgun (WGS) entry which is preliminary data.</text>
</comment>
<dbReference type="EMBL" id="NIDF01000139">
    <property type="protein sequence ID" value="TYJ52345.1"/>
    <property type="molecule type" value="Genomic_DNA"/>
</dbReference>
<evidence type="ECO:0008006" key="3">
    <source>
        <dbReference type="Google" id="ProtNLM"/>
    </source>
</evidence>
<evidence type="ECO:0000313" key="2">
    <source>
        <dbReference type="Proteomes" id="UP000322245"/>
    </source>
</evidence>
<evidence type="ECO:0000313" key="1">
    <source>
        <dbReference type="EMBL" id="TYJ52345.1"/>
    </source>
</evidence>
<proteinExistence type="predicted"/>
<name>A0A5D3ALH5_9TREE</name>
<sequence>MWTYPCGRDLARNEASQYIVLFQQLVPVTLQVNVPNDHSPDALHVFQQRNWDNGYIIGLLSPSIASLADDDSIHSGLPTSELKADLAVGSYISSGRLWDVYHSVLTVKGRGSFENSEEAVAAYRLEAALYSGPLASLQGGAVPASYGSFSGAMSLGLISGGYPLHIELMEDVGGPAAGEGKLRDLPLQDRQDIRDLYHQVHALRVLQCDVEPRHIRRRADGRLALIDFDASRSVEDSPQSRGRPKAGV</sequence>
<accession>A0A5D3ALH5</accession>
<gene>
    <name evidence="1" type="ORF">B9479_007039</name>
</gene>
<organism evidence="1 2">
    <name type="scientific">Cryptococcus floricola</name>
    <dbReference type="NCBI Taxonomy" id="2591691"/>
    <lineage>
        <taxon>Eukaryota</taxon>
        <taxon>Fungi</taxon>
        <taxon>Dikarya</taxon>
        <taxon>Basidiomycota</taxon>
        <taxon>Agaricomycotina</taxon>
        <taxon>Tremellomycetes</taxon>
        <taxon>Tremellales</taxon>
        <taxon>Cryptococcaceae</taxon>
        <taxon>Cryptococcus</taxon>
    </lineage>
</organism>
<dbReference type="Proteomes" id="UP000322245">
    <property type="component" value="Unassembled WGS sequence"/>
</dbReference>
<protein>
    <recommendedName>
        <fullName evidence="3">Protein kinase domain-containing protein</fullName>
    </recommendedName>
</protein>
<dbReference type="AlphaFoldDB" id="A0A5D3ALH5"/>